<keyword evidence="2" id="KW-0479">Metal-binding</keyword>
<evidence type="ECO:0000313" key="5">
    <source>
        <dbReference type="EMBL" id="SMC43761.1"/>
    </source>
</evidence>
<dbReference type="Pfam" id="PF02746">
    <property type="entry name" value="MR_MLE_N"/>
    <property type="match status" value="1"/>
</dbReference>
<dbReference type="PANTHER" id="PTHR13794:SF58">
    <property type="entry name" value="MITOCHONDRIAL ENOLASE SUPERFAMILY MEMBER 1"/>
    <property type="match status" value="1"/>
</dbReference>
<dbReference type="SUPFAM" id="SSF51604">
    <property type="entry name" value="Enolase C-terminal domain-like"/>
    <property type="match status" value="1"/>
</dbReference>
<dbReference type="InterPro" id="IPR013341">
    <property type="entry name" value="Mandelate_racemase_N_dom"/>
</dbReference>
<dbReference type="Gene3D" id="3.20.20.120">
    <property type="entry name" value="Enolase-like C-terminal domain"/>
    <property type="match status" value="1"/>
</dbReference>
<evidence type="ECO:0000256" key="2">
    <source>
        <dbReference type="ARBA" id="ARBA00022723"/>
    </source>
</evidence>
<reference evidence="5 6" key="1">
    <citation type="submission" date="2017-04" db="EMBL/GenBank/DDBJ databases">
        <authorList>
            <person name="Afonso C.L."/>
            <person name="Miller P.J."/>
            <person name="Scott M.A."/>
            <person name="Spackman E."/>
            <person name="Goraichik I."/>
            <person name="Dimitrov K.M."/>
            <person name="Suarez D.L."/>
            <person name="Swayne D.E."/>
        </authorList>
    </citation>
    <scope>NUCLEOTIDE SEQUENCE [LARGE SCALE GENOMIC DNA]</scope>
    <source>
        <strain evidence="5 6">VK13</strain>
    </source>
</reference>
<dbReference type="Pfam" id="PF13378">
    <property type="entry name" value="MR_MLE_C"/>
    <property type="match status" value="1"/>
</dbReference>
<organism evidence="5 6">
    <name type="scientific">Polynucleobacter kasalickyi</name>
    <dbReference type="NCBI Taxonomy" id="1938817"/>
    <lineage>
        <taxon>Bacteria</taxon>
        <taxon>Pseudomonadati</taxon>
        <taxon>Pseudomonadota</taxon>
        <taxon>Betaproteobacteria</taxon>
        <taxon>Burkholderiales</taxon>
        <taxon>Burkholderiaceae</taxon>
        <taxon>Polynucleobacter</taxon>
    </lineage>
</organism>
<evidence type="ECO:0000256" key="3">
    <source>
        <dbReference type="ARBA" id="ARBA00022842"/>
    </source>
</evidence>
<dbReference type="GO" id="GO:0016836">
    <property type="term" value="F:hydro-lyase activity"/>
    <property type="evidence" value="ECO:0007669"/>
    <property type="project" value="TreeGrafter"/>
</dbReference>
<dbReference type="SUPFAM" id="SSF54826">
    <property type="entry name" value="Enolase N-terminal domain-like"/>
    <property type="match status" value="1"/>
</dbReference>
<evidence type="ECO:0000259" key="4">
    <source>
        <dbReference type="SMART" id="SM00922"/>
    </source>
</evidence>
<dbReference type="InterPro" id="IPR013342">
    <property type="entry name" value="Mandelate_racemase_C"/>
</dbReference>
<dbReference type="CDD" id="cd03316">
    <property type="entry name" value="MR_like"/>
    <property type="match status" value="1"/>
</dbReference>
<dbReference type="RefSeq" id="WP_084283097.1">
    <property type="nucleotide sequence ID" value="NZ_FWXJ01000004.1"/>
</dbReference>
<dbReference type="InterPro" id="IPR029017">
    <property type="entry name" value="Enolase-like_N"/>
</dbReference>
<dbReference type="InterPro" id="IPR018110">
    <property type="entry name" value="Mandel_Rmase/mucon_lact_enz_CS"/>
</dbReference>
<feature type="domain" description="Mandelate racemase/muconate lactonizing enzyme C-terminal" evidence="4">
    <location>
        <begin position="146"/>
        <end position="238"/>
    </location>
</feature>
<comment type="cofactor">
    <cofactor evidence="1">
        <name>Mg(2+)</name>
        <dbReference type="ChEBI" id="CHEBI:18420"/>
    </cofactor>
</comment>
<accession>A0A1W1Z6J5</accession>
<dbReference type="EMBL" id="FWXJ01000004">
    <property type="protein sequence ID" value="SMC43761.1"/>
    <property type="molecule type" value="Genomic_DNA"/>
</dbReference>
<dbReference type="AlphaFoldDB" id="A0A1W1Z6J5"/>
<sequence length="364" mass="40311">MTIRSAQAIPISIPYEIGGPKPTFAGIPRRMEVLLIRIETEEGLVGWGEAFGLSVWPATKQAFEHLIAPLMMGRDETDIPALMNQLQRQLHILGRTGPVTYALSGLDIALWDLKGKRENKSLTELFGGKSHQSFSCYASLMRYGTVDLVKKNTQDALDKGFRAIKLHELGVDKVQAAREVMGLDLPLMMDVNCPWDYQTTIEMIDQLIPSELYWLEEPIWPPEDFSNLAKVKRYGKMKIAAGENNLSLKHFEQMIEANAVDFIQPSVTKIGGISEMLKIIALGEKFNIPVMPHSPYFGPGLLATLHLATCLPEKPLIEYSFATLTNNPLGHSVLASNGEISLPTVPGLGCDPNEEIVRSMTIPS</sequence>
<gene>
    <name evidence="5" type="ORF">SAMN06296008_104132</name>
</gene>
<dbReference type="InterPro" id="IPR046945">
    <property type="entry name" value="RHMD-like"/>
</dbReference>
<evidence type="ECO:0000256" key="1">
    <source>
        <dbReference type="ARBA" id="ARBA00001946"/>
    </source>
</evidence>
<dbReference type="OrthoDB" id="103536at2"/>
<evidence type="ECO:0000313" key="6">
    <source>
        <dbReference type="Proteomes" id="UP000192708"/>
    </source>
</evidence>
<dbReference type="GO" id="GO:0009063">
    <property type="term" value="P:amino acid catabolic process"/>
    <property type="evidence" value="ECO:0007669"/>
    <property type="project" value="InterPro"/>
</dbReference>
<dbReference type="GO" id="GO:0016052">
    <property type="term" value="P:carbohydrate catabolic process"/>
    <property type="evidence" value="ECO:0007669"/>
    <property type="project" value="TreeGrafter"/>
</dbReference>
<dbReference type="GO" id="GO:0000287">
    <property type="term" value="F:magnesium ion binding"/>
    <property type="evidence" value="ECO:0007669"/>
    <property type="project" value="TreeGrafter"/>
</dbReference>
<keyword evidence="6" id="KW-1185">Reference proteome</keyword>
<proteinExistence type="predicted"/>
<dbReference type="PANTHER" id="PTHR13794">
    <property type="entry name" value="ENOLASE SUPERFAMILY, MANDELATE RACEMASE"/>
    <property type="match status" value="1"/>
</dbReference>
<dbReference type="Gene3D" id="3.30.390.10">
    <property type="entry name" value="Enolase-like, N-terminal domain"/>
    <property type="match status" value="1"/>
</dbReference>
<name>A0A1W1Z6J5_9BURK</name>
<keyword evidence="3" id="KW-0460">Magnesium</keyword>
<dbReference type="InterPro" id="IPR029065">
    <property type="entry name" value="Enolase_C-like"/>
</dbReference>
<dbReference type="InterPro" id="IPR036849">
    <property type="entry name" value="Enolase-like_C_sf"/>
</dbReference>
<dbReference type="SFLD" id="SFLDS00001">
    <property type="entry name" value="Enolase"/>
    <property type="match status" value="1"/>
</dbReference>
<dbReference type="Proteomes" id="UP000192708">
    <property type="component" value="Unassembled WGS sequence"/>
</dbReference>
<dbReference type="PROSITE" id="PS00908">
    <property type="entry name" value="MR_MLE_1"/>
    <property type="match status" value="1"/>
</dbReference>
<protein>
    <submittedName>
        <fullName evidence="5">L-alanine-DL-glutamate epimerase</fullName>
    </submittedName>
</protein>
<dbReference type="SMART" id="SM00922">
    <property type="entry name" value="MR_MLE"/>
    <property type="match status" value="1"/>
</dbReference>
<dbReference type="STRING" id="1938817.SAMN06296008_104132"/>